<dbReference type="InterPro" id="IPR003591">
    <property type="entry name" value="Leu-rich_rpt_typical-subtyp"/>
</dbReference>
<accession>A0A7N8Y9B9</accession>
<keyword evidence="2" id="KW-0677">Repeat</keyword>
<dbReference type="InterPro" id="IPR050614">
    <property type="entry name" value="Synaptic_Scaffolding_LAP-MAGUK"/>
</dbReference>
<dbReference type="GO" id="GO:0043113">
    <property type="term" value="P:receptor clustering"/>
    <property type="evidence" value="ECO:0007669"/>
    <property type="project" value="TreeGrafter"/>
</dbReference>
<feature type="domain" description="Disease resistance R13L4/SHOC-2-like LRR" evidence="4">
    <location>
        <begin position="166"/>
        <end position="274"/>
    </location>
</feature>
<evidence type="ECO:0000313" key="5">
    <source>
        <dbReference type="Ensembl" id="ENSMAMP00000061885.1"/>
    </source>
</evidence>
<evidence type="ECO:0000313" key="6">
    <source>
        <dbReference type="Proteomes" id="UP000261640"/>
    </source>
</evidence>
<dbReference type="GO" id="GO:0016323">
    <property type="term" value="C:basolateral plasma membrane"/>
    <property type="evidence" value="ECO:0007669"/>
    <property type="project" value="TreeGrafter"/>
</dbReference>
<feature type="region of interest" description="Disordered" evidence="3">
    <location>
        <begin position="460"/>
        <end position="479"/>
    </location>
</feature>
<dbReference type="GO" id="GO:0098609">
    <property type="term" value="P:cell-cell adhesion"/>
    <property type="evidence" value="ECO:0007669"/>
    <property type="project" value="TreeGrafter"/>
</dbReference>
<dbReference type="PANTHER" id="PTHR23119:SF58">
    <property type="entry name" value="LEUCINE RICH REPEAT CONTAINING 1"/>
    <property type="match status" value="1"/>
</dbReference>
<dbReference type="FunFam" id="3.80.10.10:FF:000036">
    <property type="entry name" value="protein scribble homolog isoform X1"/>
    <property type="match status" value="1"/>
</dbReference>
<protein>
    <submittedName>
        <fullName evidence="5">Leucine rich repeat containing 1</fullName>
    </submittedName>
</protein>
<dbReference type="InterPro" id="IPR032675">
    <property type="entry name" value="LRR_dom_sf"/>
</dbReference>
<dbReference type="Gene3D" id="3.80.10.10">
    <property type="entry name" value="Ribonuclease Inhibitor"/>
    <property type="match status" value="2"/>
</dbReference>
<dbReference type="GeneTree" id="ENSGT00940000154025"/>
<dbReference type="GO" id="GO:0019901">
    <property type="term" value="F:protein kinase binding"/>
    <property type="evidence" value="ECO:0007669"/>
    <property type="project" value="TreeGrafter"/>
</dbReference>
<dbReference type="Proteomes" id="UP000261640">
    <property type="component" value="Unplaced"/>
</dbReference>
<name>A0A7N8Y9B9_9TELE</name>
<dbReference type="GO" id="GO:0098887">
    <property type="term" value="P:neurotransmitter receptor transport, endosome to postsynaptic membrane"/>
    <property type="evidence" value="ECO:0007669"/>
    <property type="project" value="TreeGrafter"/>
</dbReference>
<dbReference type="GO" id="GO:0005912">
    <property type="term" value="C:adherens junction"/>
    <property type="evidence" value="ECO:0007669"/>
    <property type="project" value="TreeGrafter"/>
</dbReference>
<dbReference type="SMART" id="SM00369">
    <property type="entry name" value="LRR_TYP"/>
    <property type="match status" value="8"/>
</dbReference>
<dbReference type="SMART" id="SM00364">
    <property type="entry name" value="LRR_BAC"/>
    <property type="match status" value="8"/>
</dbReference>
<dbReference type="PANTHER" id="PTHR23119">
    <property type="entry name" value="DISCS LARGE"/>
    <property type="match status" value="1"/>
</dbReference>
<dbReference type="GO" id="GO:0045197">
    <property type="term" value="P:establishment or maintenance of epithelial cell apical/basal polarity"/>
    <property type="evidence" value="ECO:0007669"/>
    <property type="project" value="TreeGrafter"/>
</dbReference>
<evidence type="ECO:0000256" key="3">
    <source>
        <dbReference type="SAM" id="MobiDB-lite"/>
    </source>
</evidence>
<dbReference type="Pfam" id="PF23598">
    <property type="entry name" value="LRR_14"/>
    <property type="match status" value="1"/>
</dbReference>
<sequence length="479" mass="53611">MFNCIPLWRCNRHVEMIDKRHCSLLYVPDEIYRYGRSLEELLLDANQLRDLPKLIKLRKLGLSDNEIQRLPPEIANFMQLVELDVSRNDIMEIPESISYCKALQVADFSGNPLTRLPESFPELRNLTCLSINDISLQVLPDNIGNLLNLILVCKGIDAIDSTLHSRTVFAEIGSMKSLLCLDVSENKLERLPEELGGLLSLTDLLVSQNLIDALPESIGKLQKLSILKADQNKLTLLPDSIGNCESLTELVLTDNKLQSLPRSIGKLKRLSNFNCDKNQLMSLPKEIGGCSGLNVFCVRENKLTRIPSELSQATELHVLDVSGNRLTHLPLSLTTLRLKALWLSENQSQPLLTFQTDEDPDSGEKVLTCVLLPQQPDNKGSDKLSRCGALESLVNDMADDTWDTKAMNRISAIHFLDEDDEEEDDDKGTLLRRATPHPGELKTMKKVVENLRNDLNAAKGLDSNKNEVNNTADRVTTSV</sequence>
<dbReference type="GO" id="GO:0045211">
    <property type="term" value="C:postsynaptic membrane"/>
    <property type="evidence" value="ECO:0007669"/>
    <property type="project" value="TreeGrafter"/>
</dbReference>
<keyword evidence="1" id="KW-0433">Leucine-rich repeat</keyword>
<feature type="compositionally biased region" description="Polar residues" evidence="3">
    <location>
        <begin position="466"/>
        <end position="479"/>
    </location>
</feature>
<dbReference type="PROSITE" id="PS51450">
    <property type="entry name" value="LRR"/>
    <property type="match status" value="2"/>
</dbReference>
<dbReference type="InterPro" id="IPR001611">
    <property type="entry name" value="Leu-rich_rpt"/>
</dbReference>
<dbReference type="InterPro" id="IPR055414">
    <property type="entry name" value="LRR_R13L4/SHOC2-like"/>
</dbReference>
<reference evidence="5" key="2">
    <citation type="submission" date="2025-09" db="UniProtKB">
        <authorList>
            <consortium name="Ensembl"/>
        </authorList>
    </citation>
    <scope>IDENTIFICATION</scope>
</reference>
<dbReference type="Ensembl" id="ENSMAMT00000050471.1">
    <property type="protein sequence ID" value="ENSMAMP00000061885.1"/>
    <property type="gene ID" value="ENSMAMG00000009122.2"/>
</dbReference>
<evidence type="ECO:0000256" key="1">
    <source>
        <dbReference type="ARBA" id="ARBA00022614"/>
    </source>
</evidence>
<reference evidence="5" key="1">
    <citation type="submission" date="2025-08" db="UniProtKB">
        <authorList>
            <consortium name="Ensembl"/>
        </authorList>
    </citation>
    <scope>IDENTIFICATION</scope>
</reference>
<evidence type="ECO:0000256" key="2">
    <source>
        <dbReference type="ARBA" id="ARBA00022737"/>
    </source>
</evidence>
<keyword evidence="6" id="KW-1185">Reference proteome</keyword>
<dbReference type="SUPFAM" id="SSF52058">
    <property type="entry name" value="L domain-like"/>
    <property type="match status" value="1"/>
</dbReference>
<evidence type="ECO:0000259" key="4">
    <source>
        <dbReference type="Pfam" id="PF23598"/>
    </source>
</evidence>
<organism evidence="5 6">
    <name type="scientific">Mastacembelus armatus</name>
    <name type="common">zig-zag eel</name>
    <dbReference type="NCBI Taxonomy" id="205130"/>
    <lineage>
        <taxon>Eukaryota</taxon>
        <taxon>Metazoa</taxon>
        <taxon>Chordata</taxon>
        <taxon>Craniata</taxon>
        <taxon>Vertebrata</taxon>
        <taxon>Euteleostomi</taxon>
        <taxon>Actinopterygii</taxon>
        <taxon>Neopterygii</taxon>
        <taxon>Teleostei</taxon>
        <taxon>Neoteleostei</taxon>
        <taxon>Acanthomorphata</taxon>
        <taxon>Anabantaria</taxon>
        <taxon>Synbranchiformes</taxon>
        <taxon>Mastacembelidae</taxon>
        <taxon>Mastacembelus</taxon>
    </lineage>
</organism>
<dbReference type="AlphaFoldDB" id="A0A7N8Y9B9"/>
<dbReference type="GO" id="GO:0014069">
    <property type="term" value="C:postsynaptic density"/>
    <property type="evidence" value="ECO:0007669"/>
    <property type="project" value="TreeGrafter"/>
</dbReference>
<proteinExistence type="predicted"/>
<dbReference type="GO" id="GO:0098968">
    <property type="term" value="P:neurotransmitter receptor transport postsynaptic membrane to endosome"/>
    <property type="evidence" value="ECO:0007669"/>
    <property type="project" value="TreeGrafter"/>
</dbReference>